<feature type="transmembrane region" description="Helical" evidence="5">
    <location>
        <begin position="124"/>
        <end position="146"/>
    </location>
</feature>
<evidence type="ECO:0000256" key="2">
    <source>
        <dbReference type="ARBA" id="ARBA00022670"/>
    </source>
</evidence>
<comment type="similarity">
    <text evidence="1">Belongs to the peptidase S1C family.</text>
</comment>
<feature type="region of interest" description="Disordered" evidence="4">
    <location>
        <begin position="1"/>
        <end position="118"/>
    </location>
</feature>
<dbReference type="PROSITE" id="PS50106">
    <property type="entry name" value="PDZ"/>
    <property type="match status" value="1"/>
</dbReference>
<evidence type="ECO:0000256" key="3">
    <source>
        <dbReference type="ARBA" id="ARBA00022801"/>
    </source>
</evidence>
<dbReference type="Pfam" id="PF13180">
    <property type="entry name" value="PDZ_2"/>
    <property type="match status" value="1"/>
</dbReference>
<keyword evidence="5" id="KW-0812">Transmembrane</keyword>
<feature type="compositionally biased region" description="Pro residues" evidence="4">
    <location>
        <begin position="17"/>
        <end position="32"/>
    </location>
</feature>
<dbReference type="InterPro" id="IPR001478">
    <property type="entry name" value="PDZ"/>
</dbReference>
<dbReference type="Gene3D" id="2.40.10.120">
    <property type="match status" value="1"/>
</dbReference>
<dbReference type="PRINTS" id="PR00834">
    <property type="entry name" value="PROTEASES2C"/>
</dbReference>
<keyword evidence="5" id="KW-1133">Transmembrane helix</keyword>
<gene>
    <name evidence="7" type="ORF">GCM10010123_34310</name>
</gene>
<dbReference type="InterPro" id="IPR009003">
    <property type="entry name" value="Peptidase_S1_PA"/>
</dbReference>
<dbReference type="GO" id="GO:0004252">
    <property type="term" value="F:serine-type endopeptidase activity"/>
    <property type="evidence" value="ECO:0007669"/>
    <property type="project" value="InterPro"/>
</dbReference>
<evidence type="ECO:0000256" key="1">
    <source>
        <dbReference type="ARBA" id="ARBA00010541"/>
    </source>
</evidence>
<accession>A0A8J3FBF2</accession>
<dbReference type="GO" id="GO:0006508">
    <property type="term" value="P:proteolysis"/>
    <property type="evidence" value="ECO:0007669"/>
    <property type="project" value="UniProtKB-KW"/>
</dbReference>
<dbReference type="InterPro" id="IPR036034">
    <property type="entry name" value="PDZ_sf"/>
</dbReference>
<keyword evidence="5" id="KW-0472">Membrane</keyword>
<dbReference type="AlphaFoldDB" id="A0A8J3FBF2"/>
<evidence type="ECO:0000259" key="6">
    <source>
        <dbReference type="PROSITE" id="PS50106"/>
    </source>
</evidence>
<dbReference type="PANTHER" id="PTHR22939">
    <property type="entry name" value="SERINE PROTEASE FAMILY S1C HTRA-RELATED"/>
    <property type="match status" value="1"/>
</dbReference>
<proteinExistence type="inferred from homology"/>
<feature type="compositionally biased region" description="Basic and acidic residues" evidence="4">
    <location>
        <begin position="1"/>
        <end position="16"/>
    </location>
</feature>
<dbReference type="Gene3D" id="2.30.42.10">
    <property type="match status" value="1"/>
</dbReference>
<dbReference type="InterPro" id="IPR001940">
    <property type="entry name" value="Peptidase_S1C"/>
</dbReference>
<reference evidence="7" key="1">
    <citation type="journal article" date="2014" name="Int. J. Syst. Evol. Microbiol.">
        <title>Complete genome sequence of Corynebacterium casei LMG S-19264T (=DSM 44701T), isolated from a smear-ripened cheese.</title>
        <authorList>
            <consortium name="US DOE Joint Genome Institute (JGI-PGF)"/>
            <person name="Walter F."/>
            <person name="Albersmeier A."/>
            <person name="Kalinowski J."/>
            <person name="Ruckert C."/>
        </authorList>
    </citation>
    <scope>NUCLEOTIDE SEQUENCE</scope>
    <source>
        <strain evidence="7">JCM 3090</strain>
    </source>
</reference>
<dbReference type="SMART" id="SM00228">
    <property type="entry name" value="PDZ"/>
    <property type="match status" value="1"/>
</dbReference>
<dbReference type="PANTHER" id="PTHR22939:SF129">
    <property type="entry name" value="SERINE PROTEASE HTRA2, MITOCHONDRIAL"/>
    <property type="match status" value="1"/>
</dbReference>
<sequence length="472" mass="46665">MTDHDAPHGETHRTEPLRPPGTPEPARAPVPHPAGVTAETPPVPAGVGTPADRPGGQPGAYPQATWTSPSGYQPAYDRPAAPTEPHISTAGGYPAGAAPWLQGTGAQPTVEQPAPNRKRGRTGLVVGLGVGAIALALCSGVAGAAITHAMSDDGPVTTLDRAGNGAPAAVLNRDSLAGIADGVTPSVVAISTGQGEGSGVVMSADGFVVTNNHVIAAAGTNGRVSVAFKDGRTLPGTVVGTDPRTDLGVVKVAATDLKPAKFGDSSGMRVGDTVMAIGSPLGLQGSVTAGIVSFMNRTIQAGGGENESPFGSPAQGQTLSGLMQTDAPINPGNSGGALVNLNGEVIGINTAIATAGSQGNIGVGFAIPSNRAKTVAEQIKSGQKVSHPYIGVNLTDAESGGALITAVAPTSPAAKAGLQKGDIITEFGGRKIGKADDLVSAVQAGKVSDKLAVSYTRSGTAAKTTVTLGESN</sequence>
<feature type="domain" description="PDZ" evidence="6">
    <location>
        <begin position="373"/>
        <end position="432"/>
    </location>
</feature>
<dbReference type="Pfam" id="PF13365">
    <property type="entry name" value="Trypsin_2"/>
    <property type="match status" value="1"/>
</dbReference>
<keyword evidence="3" id="KW-0378">Hydrolase</keyword>
<dbReference type="EMBL" id="BMQB01000007">
    <property type="protein sequence ID" value="GGK01598.1"/>
    <property type="molecule type" value="Genomic_DNA"/>
</dbReference>
<evidence type="ECO:0000313" key="8">
    <source>
        <dbReference type="Proteomes" id="UP000649739"/>
    </source>
</evidence>
<dbReference type="RefSeq" id="WP_268244854.1">
    <property type="nucleotide sequence ID" value="NZ_BMQB01000007.1"/>
</dbReference>
<reference evidence="7" key="2">
    <citation type="submission" date="2020-09" db="EMBL/GenBank/DDBJ databases">
        <authorList>
            <person name="Sun Q."/>
            <person name="Ohkuma M."/>
        </authorList>
    </citation>
    <scope>NUCLEOTIDE SEQUENCE</scope>
    <source>
        <strain evidence="7">JCM 3090</strain>
    </source>
</reference>
<comment type="caution">
    <text evidence="7">The sequence shown here is derived from an EMBL/GenBank/DDBJ whole genome shotgun (WGS) entry which is preliminary data.</text>
</comment>
<dbReference type="Proteomes" id="UP000649739">
    <property type="component" value="Unassembled WGS sequence"/>
</dbReference>
<keyword evidence="2" id="KW-0645">Protease</keyword>
<organism evidence="7 8">
    <name type="scientific">Pilimelia anulata</name>
    <dbReference type="NCBI Taxonomy" id="53371"/>
    <lineage>
        <taxon>Bacteria</taxon>
        <taxon>Bacillati</taxon>
        <taxon>Actinomycetota</taxon>
        <taxon>Actinomycetes</taxon>
        <taxon>Micromonosporales</taxon>
        <taxon>Micromonosporaceae</taxon>
        <taxon>Pilimelia</taxon>
    </lineage>
</organism>
<evidence type="ECO:0000313" key="7">
    <source>
        <dbReference type="EMBL" id="GGK01598.1"/>
    </source>
</evidence>
<dbReference type="SUPFAM" id="SSF50156">
    <property type="entry name" value="PDZ domain-like"/>
    <property type="match status" value="1"/>
</dbReference>
<name>A0A8J3FBF2_9ACTN</name>
<protein>
    <submittedName>
        <fullName evidence="7">Peptidase S1</fullName>
    </submittedName>
</protein>
<keyword evidence="8" id="KW-1185">Reference proteome</keyword>
<evidence type="ECO:0000256" key="5">
    <source>
        <dbReference type="SAM" id="Phobius"/>
    </source>
</evidence>
<dbReference type="SUPFAM" id="SSF50494">
    <property type="entry name" value="Trypsin-like serine proteases"/>
    <property type="match status" value="1"/>
</dbReference>
<evidence type="ECO:0000256" key="4">
    <source>
        <dbReference type="SAM" id="MobiDB-lite"/>
    </source>
</evidence>